<feature type="domain" description="Trichome birefringence-like C-terminal" evidence="9">
    <location>
        <begin position="146"/>
        <end position="435"/>
    </location>
</feature>
<dbReference type="InterPro" id="IPR029962">
    <property type="entry name" value="TBL"/>
</dbReference>
<sequence length="444" mass="52014">MAMYSEDIKALTSSSALENLVNTNIPFALQDVTITNNKPTPEIKLRTPIENSHKKEVLKRPKTDNRTKRRTVLDVTVKKNPVTLPILNIPETCDLSKGEWVLDNTSYPMYKENQCEFLTEQVTCMRNGRQDDMYQKWRWQPKDCSLPRFNAKLFLERLRGKRLMFVGDSLNRNTWESMVCLVQMALSPGKKHWPHWEGPRQVFNAEEYNATIEFYWAPFLVESNSDNPKIHTIPTRIIKPESITAHAIHWKDVDYLIFNSYIWWMNTMNMKVRRPKAKSWEENDEVERRVAYGRVMRTWANWVHHNVNPKRTQVFFMSMSPLHISPQVWGNPDGIRCAKETTPVTNFQGPLYLGTNWEMFDLVANVSRSVKRVPITFVDVTTMSEYRKDGHTSVYTIRQGKLLTPEQKADPLNYADCIHWCLPGVPDIWNLILYTRIMSRPAMQ</sequence>
<evidence type="ECO:0000256" key="3">
    <source>
        <dbReference type="ARBA" id="ARBA00022679"/>
    </source>
</evidence>
<accession>A0A833R7B1</accession>
<evidence type="ECO:0000256" key="5">
    <source>
        <dbReference type="ARBA" id="ARBA00022968"/>
    </source>
</evidence>
<organism evidence="11 12">
    <name type="scientific">Carex littledalei</name>
    <dbReference type="NCBI Taxonomy" id="544730"/>
    <lineage>
        <taxon>Eukaryota</taxon>
        <taxon>Viridiplantae</taxon>
        <taxon>Streptophyta</taxon>
        <taxon>Embryophyta</taxon>
        <taxon>Tracheophyta</taxon>
        <taxon>Spermatophyta</taxon>
        <taxon>Magnoliopsida</taxon>
        <taxon>Liliopsida</taxon>
        <taxon>Poales</taxon>
        <taxon>Cyperaceae</taxon>
        <taxon>Cyperoideae</taxon>
        <taxon>Cariceae</taxon>
        <taxon>Carex</taxon>
        <taxon>Carex subgen. Euthyceras</taxon>
    </lineage>
</organism>
<dbReference type="OrthoDB" id="1932925at2759"/>
<proteinExistence type="inferred from homology"/>
<comment type="caution">
    <text evidence="11">The sequence shown here is derived from an EMBL/GenBank/DDBJ whole genome shotgun (WGS) entry which is preliminary data.</text>
</comment>
<evidence type="ECO:0000313" key="11">
    <source>
        <dbReference type="EMBL" id="KAF3330634.1"/>
    </source>
</evidence>
<keyword evidence="5" id="KW-0735">Signal-anchor</keyword>
<protein>
    <submittedName>
        <fullName evidence="11">Protein ESKIMO 1</fullName>
    </submittedName>
</protein>
<evidence type="ECO:0000256" key="6">
    <source>
        <dbReference type="ARBA" id="ARBA00022989"/>
    </source>
</evidence>
<dbReference type="Pfam" id="PF13839">
    <property type="entry name" value="PC-Esterase"/>
    <property type="match status" value="1"/>
</dbReference>
<comment type="subcellular location">
    <subcellularLocation>
        <location evidence="1">Golgi apparatus membrane</location>
        <topology evidence="1">Single-pass type II membrane protein</topology>
    </subcellularLocation>
</comment>
<evidence type="ECO:0000256" key="8">
    <source>
        <dbReference type="ARBA" id="ARBA00023136"/>
    </source>
</evidence>
<evidence type="ECO:0000256" key="1">
    <source>
        <dbReference type="ARBA" id="ARBA00004323"/>
    </source>
</evidence>
<dbReference type="GO" id="GO:0000139">
    <property type="term" value="C:Golgi membrane"/>
    <property type="evidence" value="ECO:0007669"/>
    <property type="project" value="UniProtKB-SubCell"/>
</dbReference>
<evidence type="ECO:0000256" key="4">
    <source>
        <dbReference type="ARBA" id="ARBA00022692"/>
    </source>
</evidence>
<comment type="similarity">
    <text evidence="2">Belongs to the PC-esterase family. TBL subfamily.</text>
</comment>
<dbReference type="AlphaFoldDB" id="A0A833R7B1"/>
<dbReference type="EMBL" id="SWLB01000013">
    <property type="protein sequence ID" value="KAF3330634.1"/>
    <property type="molecule type" value="Genomic_DNA"/>
</dbReference>
<evidence type="ECO:0000313" key="12">
    <source>
        <dbReference type="Proteomes" id="UP000623129"/>
    </source>
</evidence>
<dbReference type="Proteomes" id="UP000623129">
    <property type="component" value="Unassembled WGS sequence"/>
</dbReference>
<keyword evidence="7" id="KW-0333">Golgi apparatus</keyword>
<keyword evidence="3" id="KW-0808">Transferase</keyword>
<dbReference type="PANTHER" id="PTHR32285:SF10">
    <property type="entry name" value="XYLAN O-ACETYLTRANSFERASE 1"/>
    <property type="match status" value="1"/>
</dbReference>
<keyword evidence="6" id="KW-1133">Transmembrane helix</keyword>
<dbReference type="GO" id="GO:1990538">
    <property type="term" value="F:xylan O-acetyltransferase activity"/>
    <property type="evidence" value="ECO:0007669"/>
    <property type="project" value="UniProtKB-ARBA"/>
</dbReference>
<name>A0A833R7B1_9POAL</name>
<evidence type="ECO:0000256" key="7">
    <source>
        <dbReference type="ARBA" id="ARBA00023034"/>
    </source>
</evidence>
<keyword evidence="4" id="KW-0812">Transmembrane</keyword>
<feature type="domain" description="Trichome birefringence-like N-terminal" evidence="10">
    <location>
        <begin position="91"/>
        <end position="145"/>
    </location>
</feature>
<evidence type="ECO:0000256" key="2">
    <source>
        <dbReference type="ARBA" id="ARBA00007727"/>
    </source>
</evidence>
<evidence type="ECO:0000259" key="9">
    <source>
        <dbReference type="Pfam" id="PF13839"/>
    </source>
</evidence>
<gene>
    <name evidence="11" type="ORF">FCM35_KLT03988</name>
</gene>
<dbReference type="Pfam" id="PF14416">
    <property type="entry name" value="PMR5N"/>
    <property type="match status" value="1"/>
</dbReference>
<dbReference type="InterPro" id="IPR025846">
    <property type="entry name" value="TBL_N"/>
</dbReference>
<dbReference type="PANTHER" id="PTHR32285">
    <property type="entry name" value="PROTEIN TRICHOME BIREFRINGENCE-LIKE 9-RELATED"/>
    <property type="match status" value="1"/>
</dbReference>
<evidence type="ECO:0000259" key="10">
    <source>
        <dbReference type="Pfam" id="PF14416"/>
    </source>
</evidence>
<reference evidence="11" key="1">
    <citation type="submission" date="2020-01" db="EMBL/GenBank/DDBJ databases">
        <title>Genome sequence of Kobresia littledalei, the first chromosome-level genome in the family Cyperaceae.</title>
        <authorList>
            <person name="Qu G."/>
        </authorList>
    </citation>
    <scope>NUCLEOTIDE SEQUENCE</scope>
    <source>
        <strain evidence="11">C.B.Clarke</strain>
        <tissue evidence="11">Leaf</tissue>
    </source>
</reference>
<keyword evidence="12" id="KW-1185">Reference proteome</keyword>
<dbReference type="InterPro" id="IPR026057">
    <property type="entry name" value="TBL_C"/>
</dbReference>
<keyword evidence="8" id="KW-0472">Membrane</keyword>